<name>J2MT75_PSEFQ</name>
<dbReference type="Gene3D" id="3.55.50.10">
    <property type="entry name" value="Baseplate protein-like domains"/>
    <property type="match status" value="1"/>
</dbReference>
<dbReference type="SUPFAM" id="SSF69279">
    <property type="entry name" value="Phage tail proteins"/>
    <property type="match status" value="1"/>
</dbReference>
<dbReference type="EMBL" id="AGBM01000001">
    <property type="protein sequence ID" value="EJL04272.1"/>
    <property type="molecule type" value="Genomic_DNA"/>
</dbReference>
<dbReference type="PATRIC" id="fig|1038922.3.peg.2676"/>
<dbReference type="Pfam" id="PF05954">
    <property type="entry name" value="Phage_GPD"/>
    <property type="match status" value="1"/>
</dbReference>
<dbReference type="eggNOG" id="COG3501">
    <property type="taxonomic scope" value="Bacteria"/>
</dbReference>
<gene>
    <name evidence="1" type="ORF">PflQ2_2842</name>
</gene>
<dbReference type="HOGENOM" id="CLU_200064_0_0_6"/>
<dbReference type="AlphaFoldDB" id="J2MT75"/>
<protein>
    <submittedName>
        <fullName evidence="1">Type VI secretion system Vgr family protein</fullName>
    </submittedName>
</protein>
<organism evidence="1">
    <name type="scientific">Pseudomonas fluorescens (strain Q2-87)</name>
    <dbReference type="NCBI Taxonomy" id="1038922"/>
    <lineage>
        <taxon>Bacteria</taxon>
        <taxon>Pseudomonadati</taxon>
        <taxon>Pseudomonadota</taxon>
        <taxon>Gammaproteobacteria</taxon>
        <taxon>Pseudomonadales</taxon>
        <taxon>Pseudomonadaceae</taxon>
        <taxon>Pseudomonas</taxon>
    </lineage>
</organism>
<sequence>MRDYPRREQVMQYDESDLAFIDRLLAEVGIWYRFTSDERLGIDVVELHDDQRHYQRGIKLPCRPQSGLV</sequence>
<dbReference type="Proteomes" id="UP000007289">
    <property type="component" value="Chromosome"/>
</dbReference>
<comment type="caution">
    <text evidence="1">The sequence shown here is derived from an EMBL/GenBank/DDBJ whole genome shotgun (WGS) entry which is preliminary data.</text>
</comment>
<evidence type="ECO:0000313" key="1">
    <source>
        <dbReference type="EMBL" id="EJL04272.1"/>
    </source>
</evidence>
<proteinExistence type="predicted"/>
<accession>J2MT75</accession>
<reference evidence="1" key="1">
    <citation type="journal article" date="2012" name="PLoS Genet.">
        <title>Comparative Genomics of Plant-Associated Pseudomonas spp.: Insights into Diversity and Inheritance of Traits Involved in Multitrophic Interactions.</title>
        <authorList>
            <person name="Loper J.E."/>
            <person name="Hassan K.A."/>
            <person name="Mavrodi D.V."/>
            <person name="Davis E.W.II."/>
            <person name="Lim C.K."/>
            <person name="Shaffer B.T."/>
            <person name="Elbourne L.D."/>
            <person name="Stockwell V.O."/>
            <person name="Hartney S.L."/>
            <person name="Breakwell K."/>
            <person name="Henkels M.D."/>
            <person name="Tetu S.G."/>
            <person name="Rangel L.I."/>
            <person name="Kidarsa T.A."/>
            <person name="Wilson N.L."/>
            <person name="van de Mortel J.E."/>
            <person name="Song C."/>
            <person name="Blumhagen R."/>
            <person name="Radune D."/>
            <person name="Hostetler J.B."/>
            <person name="Brinkac L.M."/>
            <person name="Durkin A.S."/>
            <person name="Kluepfel D.A."/>
            <person name="Wechter W.P."/>
            <person name="Anderson A.J."/>
            <person name="Kim Y.C."/>
            <person name="Pierson L.S.III."/>
            <person name="Pierson E.A."/>
            <person name="Lindow S.E."/>
            <person name="Kobayashi D.Y."/>
            <person name="Raaijmakers J.M."/>
            <person name="Weller D.M."/>
            <person name="Thomashow L.S."/>
            <person name="Allen A.E."/>
            <person name="Paulsen I.T."/>
        </authorList>
    </citation>
    <scope>NUCLEOTIDE SEQUENCE [LARGE SCALE GENOMIC DNA]</scope>
    <source>
        <strain evidence="1">Q2-87</strain>
    </source>
</reference>